<dbReference type="RefSeq" id="WP_060535142.1">
    <property type="nucleotide sequence ID" value="NZ_CP013023.1"/>
</dbReference>
<sequence>MKKRIWSLLISATLFCTYLPTSHAADIVMGGWDTNGDGSIETVYNSGFTITIKEANGKTRTYPLTQNWFFMGTGDTDGVPGTDLIFNVNGTLKIIHDASQTMSTYSLGGNWWLLNGGIADTDGIPGAELVFNVNGTLRFVHDNTKTMKDYNIGNNWILISGGITDLDGVAGSEIALNMGVVGGIKIFHENTGITNSYAMPANWTLAGIYNQDNVAGNEIIYSTSAGTFAINDRLKTNLGI</sequence>
<gene>
    <name evidence="2" type="ORF">AR543_14135</name>
</gene>
<keyword evidence="3" id="KW-1185">Reference proteome</keyword>
<dbReference type="AlphaFoldDB" id="A0A172ZHM4"/>
<accession>A0A172ZHM4</accession>
<keyword evidence="1" id="KW-0732">Signal</keyword>
<evidence type="ECO:0000256" key="1">
    <source>
        <dbReference type="SAM" id="SignalP"/>
    </source>
</evidence>
<reference evidence="2 3" key="2">
    <citation type="journal article" date="2016" name="Int. J. Syst. Evol. Microbiol.">
        <title>Paenibacillus bovis sp. nov., isolated from raw yak (Bos grunniens) milk.</title>
        <authorList>
            <person name="Gao C."/>
            <person name="Han J."/>
            <person name="Liu Z."/>
            <person name="Xu X."/>
            <person name="Hang F."/>
            <person name="Wu Z."/>
        </authorList>
    </citation>
    <scope>NUCLEOTIDE SEQUENCE [LARGE SCALE GENOMIC DNA]</scope>
    <source>
        <strain evidence="2 3">BD3526</strain>
    </source>
</reference>
<dbReference type="Proteomes" id="UP000078148">
    <property type="component" value="Chromosome"/>
</dbReference>
<reference evidence="3" key="1">
    <citation type="submission" date="2015-10" db="EMBL/GenBank/DDBJ databases">
        <title>Genome of Paenibacillus bovis sp. nov.</title>
        <authorList>
            <person name="Wu Z."/>
            <person name="Gao C."/>
            <person name="Liu Z."/>
            <person name="Zheng H."/>
        </authorList>
    </citation>
    <scope>NUCLEOTIDE SEQUENCE [LARGE SCALE GENOMIC DNA]</scope>
    <source>
        <strain evidence="3">BD3526</strain>
    </source>
</reference>
<evidence type="ECO:0000313" key="2">
    <source>
        <dbReference type="EMBL" id="ANF97029.1"/>
    </source>
</evidence>
<proteinExistence type="predicted"/>
<evidence type="ECO:0000313" key="3">
    <source>
        <dbReference type="Proteomes" id="UP000078148"/>
    </source>
</evidence>
<organism evidence="2 3">
    <name type="scientific">Paenibacillus bovis</name>
    <dbReference type="NCBI Taxonomy" id="1616788"/>
    <lineage>
        <taxon>Bacteria</taxon>
        <taxon>Bacillati</taxon>
        <taxon>Bacillota</taxon>
        <taxon>Bacilli</taxon>
        <taxon>Bacillales</taxon>
        <taxon>Paenibacillaceae</taxon>
        <taxon>Paenibacillus</taxon>
    </lineage>
</organism>
<dbReference type="EMBL" id="CP013023">
    <property type="protein sequence ID" value="ANF97029.1"/>
    <property type="molecule type" value="Genomic_DNA"/>
</dbReference>
<dbReference type="KEGG" id="pbv:AR543_14135"/>
<protein>
    <submittedName>
        <fullName evidence="2">Uncharacterized protein</fullName>
    </submittedName>
</protein>
<dbReference type="OrthoDB" id="2558955at2"/>
<name>A0A172ZHM4_9BACL</name>
<feature type="chain" id="PRO_5008005902" evidence="1">
    <location>
        <begin position="25"/>
        <end position="240"/>
    </location>
</feature>
<feature type="signal peptide" evidence="1">
    <location>
        <begin position="1"/>
        <end position="24"/>
    </location>
</feature>